<dbReference type="SUPFAM" id="SSF90123">
    <property type="entry name" value="ABC transporter transmembrane region"/>
    <property type="match status" value="1"/>
</dbReference>
<proteinExistence type="inferred from homology"/>
<dbReference type="Gene3D" id="3.40.50.300">
    <property type="entry name" value="P-loop containing nucleotide triphosphate hydrolases"/>
    <property type="match status" value="1"/>
</dbReference>
<feature type="transmembrane region" description="Helical" evidence="11">
    <location>
        <begin position="264"/>
        <end position="287"/>
    </location>
</feature>
<evidence type="ECO:0000256" key="2">
    <source>
        <dbReference type="ARBA" id="ARBA00022448"/>
    </source>
</evidence>
<keyword evidence="2" id="KW-0813">Transport</keyword>
<evidence type="ECO:0000256" key="9">
    <source>
        <dbReference type="ARBA" id="ARBA00061644"/>
    </source>
</evidence>
<evidence type="ECO:0000259" key="13">
    <source>
        <dbReference type="PROSITE" id="PS50929"/>
    </source>
</evidence>
<dbReference type="GO" id="GO:0015421">
    <property type="term" value="F:ABC-type oligopeptide transporter activity"/>
    <property type="evidence" value="ECO:0007669"/>
    <property type="project" value="TreeGrafter"/>
</dbReference>
<evidence type="ECO:0000256" key="1">
    <source>
        <dbReference type="ARBA" id="ARBA00004651"/>
    </source>
</evidence>
<dbReference type="PROSITE" id="PS50929">
    <property type="entry name" value="ABC_TM1F"/>
    <property type="match status" value="1"/>
</dbReference>
<keyword evidence="8 11" id="KW-0472">Membrane</keyword>
<dbReference type="Proteomes" id="UP000078252">
    <property type="component" value="Unassembled WGS sequence"/>
</dbReference>
<feature type="transmembrane region" description="Helical" evidence="11">
    <location>
        <begin position="40"/>
        <end position="65"/>
    </location>
</feature>
<evidence type="ECO:0000259" key="12">
    <source>
        <dbReference type="PROSITE" id="PS50893"/>
    </source>
</evidence>
<dbReference type="SUPFAM" id="SSF52540">
    <property type="entry name" value="P-loop containing nucleoside triphosphate hydrolases"/>
    <property type="match status" value="1"/>
</dbReference>
<dbReference type="PROSITE" id="PS50893">
    <property type="entry name" value="ABC_TRANSPORTER_2"/>
    <property type="match status" value="1"/>
</dbReference>
<dbReference type="GO" id="GO:0005886">
    <property type="term" value="C:plasma membrane"/>
    <property type="evidence" value="ECO:0007669"/>
    <property type="project" value="UniProtKB-SubCell"/>
</dbReference>
<protein>
    <submittedName>
        <fullName evidence="14">ABC transporter</fullName>
    </submittedName>
</protein>
<feature type="transmembrane region" description="Helical" evidence="11">
    <location>
        <begin position="77"/>
        <end position="96"/>
    </location>
</feature>
<dbReference type="OrthoDB" id="9806127at2"/>
<dbReference type="InterPro" id="IPR036640">
    <property type="entry name" value="ABC1_TM_sf"/>
</dbReference>
<organism evidence="14 15">
    <name type="scientific">Curtobacterium luteum</name>
    <dbReference type="NCBI Taxonomy" id="33881"/>
    <lineage>
        <taxon>Bacteria</taxon>
        <taxon>Bacillati</taxon>
        <taxon>Actinomycetota</taxon>
        <taxon>Actinomycetes</taxon>
        <taxon>Micrococcales</taxon>
        <taxon>Microbacteriaceae</taxon>
        <taxon>Curtobacterium</taxon>
    </lineage>
</organism>
<reference evidence="14 15" key="1">
    <citation type="journal article" date="2016" name="Front. Microbiol.">
        <title>Genomic Resource of Rice Seed Associated Bacteria.</title>
        <authorList>
            <person name="Midha S."/>
            <person name="Bansal K."/>
            <person name="Sharma S."/>
            <person name="Kumar N."/>
            <person name="Patil P.P."/>
            <person name="Chaudhry V."/>
            <person name="Patil P.B."/>
        </authorList>
    </citation>
    <scope>NUCLEOTIDE SEQUENCE [LARGE SCALE GENOMIC DNA]</scope>
    <source>
        <strain evidence="14 15">NS184</strain>
    </source>
</reference>
<name>A0A175RY49_9MICO</name>
<dbReference type="Pfam" id="PF00005">
    <property type="entry name" value="ABC_tran"/>
    <property type="match status" value="1"/>
</dbReference>
<dbReference type="PANTHER" id="PTHR43394">
    <property type="entry name" value="ATP-DEPENDENT PERMEASE MDL1, MITOCHONDRIAL"/>
    <property type="match status" value="1"/>
</dbReference>
<dbReference type="InterPro" id="IPR003439">
    <property type="entry name" value="ABC_transporter-like_ATP-bd"/>
</dbReference>
<dbReference type="InterPro" id="IPR017871">
    <property type="entry name" value="ABC_transporter-like_CS"/>
</dbReference>
<evidence type="ECO:0000256" key="5">
    <source>
        <dbReference type="ARBA" id="ARBA00022741"/>
    </source>
</evidence>
<sequence>MSKTPDQARPSTHRPSTQRPSTLRAIARIYPYVKPHQRRLIGGMLAAMGASLVALAIPYVLQWLVDGPLSSKDAAQIWPAGLGVLALGVLEAFFIASRRRLVMRPSTRIETSMRNALYAKLQDLPVAFHDRWESGQLLSRSVSDLSLIRRWLAFGVVLLVVNIVTIVVGFVVLFTFGWLLGLVFLVASIPLWINGLLFERKYSVVARRSQDQVGDLATSVEQSVHGIRVLKAFGRGRYKLDEFSEQAEALRGTEIEKAKAVASIWLWLLLVPDVAFALCLLAGIFLASQGQLTVGQLFAFFATATVLRFPIESIGFLLSMTFDTRTAVDRFFEVMDSENTITDPANPKTIAEPHGALSFNAVHFRYQDSAPQYPDLINGVELQLRPGETMALVGLTGCGKTTLLSLVPRLYDVTGGSVTIDGVDIRDLTREELRRHVGVAFEDATLFSTSVRDNVLLGRPDLSGDEAEAVMREALDIAQASFVDDLPDGVDTRVGEEGLSLSGGQRQRLALARAIAARPSVLVLDDPLSALDVDTEARVEAGLRRVLAETTSLIVAHRPSTVTLADRVALMENGVVTAVGTHSELMATNDHYRYVISSLDEDDATAREEAMA</sequence>
<gene>
    <name evidence="14" type="ORF">NS184_07335</name>
</gene>
<keyword evidence="6" id="KW-0067">ATP-binding</keyword>
<evidence type="ECO:0000256" key="8">
    <source>
        <dbReference type="ARBA" id="ARBA00023136"/>
    </source>
</evidence>
<evidence type="ECO:0000256" key="4">
    <source>
        <dbReference type="ARBA" id="ARBA00022692"/>
    </source>
</evidence>
<dbReference type="InterPro" id="IPR027417">
    <property type="entry name" value="P-loop_NTPase"/>
</dbReference>
<keyword evidence="7 11" id="KW-1133">Transmembrane helix</keyword>
<feature type="transmembrane region" description="Helical" evidence="11">
    <location>
        <begin position="293"/>
        <end position="311"/>
    </location>
</feature>
<dbReference type="PANTHER" id="PTHR43394:SF1">
    <property type="entry name" value="ATP-BINDING CASSETTE SUB-FAMILY B MEMBER 10, MITOCHONDRIAL"/>
    <property type="match status" value="1"/>
</dbReference>
<keyword evidence="4 11" id="KW-0812">Transmembrane</keyword>
<dbReference type="GO" id="GO:0016887">
    <property type="term" value="F:ATP hydrolysis activity"/>
    <property type="evidence" value="ECO:0007669"/>
    <property type="project" value="InterPro"/>
</dbReference>
<dbReference type="Gene3D" id="1.20.1560.10">
    <property type="entry name" value="ABC transporter type 1, transmembrane domain"/>
    <property type="match status" value="1"/>
</dbReference>
<evidence type="ECO:0000256" key="3">
    <source>
        <dbReference type="ARBA" id="ARBA00022475"/>
    </source>
</evidence>
<dbReference type="PATRIC" id="fig|33881.3.peg.1776"/>
<accession>A0A175RY49</accession>
<dbReference type="InterPro" id="IPR039421">
    <property type="entry name" value="Type_1_exporter"/>
</dbReference>
<feature type="region of interest" description="Disordered" evidence="10">
    <location>
        <begin position="1"/>
        <end position="20"/>
    </location>
</feature>
<evidence type="ECO:0000313" key="14">
    <source>
        <dbReference type="EMBL" id="KTR07769.1"/>
    </source>
</evidence>
<feature type="domain" description="ABC transmembrane type-1" evidence="13">
    <location>
        <begin position="41"/>
        <end position="320"/>
    </location>
</feature>
<evidence type="ECO:0000256" key="6">
    <source>
        <dbReference type="ARBA" id="ARBA00022840"/>
    </source>
</evidence>
<dbReference type="AlphaFoldDB" id="A0A175RY49"/>
<dbReference type="FunFam" id="3.40.50.300:FF:000299">
    <property type="entry name" value="ABC transporter ATP-binding protein/permease"/>
    <property type="match status" value="1"/>
</dbReference>
<dbReference type="GO" id="GO:0005524">
    <property type="term" value="F:ATP binding"/>
    <property type="evidence" value="ECO:0007669"/>
    <property type="project" value="UniProtKB-KW"/>
</dbReference>
<keyword evidence="5" id="KW-0547">Nucleotide-binding</keyword>
<dbReference type="STRING" id="33881.NS184_07335"/>
<dbReference type="InterPro" id="IPR003593">
    <property type="entry name" value="AAA+_ATPase"/>
</dbReference>
<comment type="caution">
    <text evidence="14">The sequence shown here is derived from an EMBL/GenBank/DDBJ whole genome shotgun (WGS) entry which is preliminary data.</text>
</comment>
<feature type="domain" description="ABC transporter" evidence="12">
    <location>
        <begin position="357"/>
        <end position="598"/>
    </location>
</feature>
<dbReference type="EMBL" id="LDQC01000038">
    <property type="protein sequence ID" value="KTR07769.1"/>
    <property type="molecule type" value="Genomic_DNA"/>
</dbReference>
<feature type="transmembrane region" description="Helical" evidence="11">
    <location>
        <begin position="151"/>
        <end position="172"/>
    </location>
</feature>
<evidence type="ECO:0000256" key="11">
    <source>
        <dbReference type="SAM" id="Phobius"/>
    </source>
</evidence>
<evidence type="ECO:0000313" key="15">
    <source>
        <dbReference type="Proteomes" id="UP000078252"/>
    </source>
</evidence>
<keyword evidence="3" id="KW-1003">Cell membrane</keyword>
<dbReference type="RefSeq" id="WP_058725457.1">
    <property type="nucleotide sequence ID" value="NZ_LDQC01000038.1"/>
</dbReference>
<dbReference type="InterPro" id="IPR011527">
    <property type="entry name" value="ABC1_TM_dom"/>
</dbReference>
<dbReference type="Pfam" id="PF00664">
    <property type="entry name" value="ABC_membrane"/>
    <property type="match status" value="1"/>
</dbReference>
<feature type="transmembrane region" description="Helical" evidence="11">
    <location>
        <begin position="178"/>
        <end position="198"/>
    </location>
</feature>
<comment type="subcellular location">
    <subcellularLocation>
        <location evidence="1">Cell membrane</location>
        <topology evidence="1">Multi-pass membrane protein</topology>
    </subcellularLocation>
</comment>
<dbReference type="PROSITE" id="PS00211">
    <property type="entry name" value="ABC_TRANSPORTER_1"/>
    <property type="match status" value="1"/>
</dbReference>
<dbReference type="CDD" id="cd18543">
    <property type="entry name" value="ABC_6TM_Rv0194_D1_like"/>
    <property type="match status" value="1"/>
</dbReference>
<comment type="similarity">
    <text evidence="9">Belongs to the ABC transporter superfamily. Lipid exporter (TC 3.A.1.106) family.</text>
</comment>
<evidence type="ECO:0000256" key="7">
    <source>
        <dbReference type="ARBA" id="ARBA00022989"/>
    </source>
</evidence>
<evidence type="ECO:0000256" key="10">
    <source>
        <dbReference type="SAM" id="MobiDB-lite"/>
    </source>
</evidence>
<dbReference type="SMART" id="SM00382">
    <property type="entry name" value="AAA"/>
    <property type="match status" value="1"/>
</dbReference>